<accession>A0ABV5IJT5</accession>
<comment type="caution">
    <text evidence="1">The sequence shown here is derived from an EMBL/GenBank/DDBJ whole genome shotgun (WGS) entry which is preliminary data.</text>
</comment>
<dbReference type="RefSeq" id="WP_229824474.1">
    <property type="nucleotide sequence ID" value="NZ_BMRC01000013.1"/>
</dbReference>
<evidence type="ECO:0000313" key="2">
    <source>
        <dbReference type="Proteomes" id="UP001589647"/>
    </source>
</evidence>
<protein>
    <submittedName>
        <fullName evidence="1">Uncharacterized protein</fullName>
    </submittedName>
</protein>
<gene>
    <name evidence="1" type="ORF">ACFFV7_26620</name>
</gene>
<proteinExistence type="predicted"/>
<name>A0ABV5IJT5_9ACTN</name>
<sequence length="47" mass="4970">MPITPALLSLQGQYVSSWSVIAAVPTAAVFLRFQRHFVGGLALGAVK</sequence>
<reference evidence="1 2" key="1">
    <citation type="submission" date="2024-09" db="EMBL/GenBank/DDBJ databases">
        <authorList>
            <person name="Sun Q."/>
            <person name="Mori K."/>
        </authorList>
    </citation>
    <scope>NUCLEOTIDE SEQUENCE [LARGE SCALE GENOMIC DNA]</scope>
    <source>
        <strain evidence="1 2">CCM 3426</strain>
    </source>
</reference>
<organism evidence="1 2">
    <name type="scientific">Nonomuraea spiralis</name>
    <dbReference type="NCBI Taxonomy" id="46182"/>
    <lineage>
        <taxon>Bacteria</taxon>
        <taxon>Bacillati</taxon>
        <taxon>Actinomycetota</taxon>
        <taxon>Actinomycetes</taxon>
        <taxon>Streptosporangiales</taxon>
        <taxon>Streptosporangiaceae</taxon>
        <taxon>Nonomuraea</taxon>
    </lineage>
</organism>
<dbReference type="EMBL" id="JBHMEI010000020">
    <property type="protein sequence ID" value="MFB9204795.1"/>
    <property type="molecule type" value="Genomic_DNA"/>
</dbReference>
<dbReference type="Proteomes" id="UP001589647">
    <property type="component" value="Unassembled WGS sequence"/>
</dbReference>
<evidence type="ECO:0000313" key="1">
    <source>
        <dbReference type="EMBL" id="MFB9204795.1"/>
    </source>
</evidence>
<keyword evidence="2" id="KW-1185">Reference proteome</keyword>